<feature type="compositionally biased region" description="Polar residues" evidence="1">
    <location>
        <begin position="410"/>
        <end position="426"/>
    </location>
</feature>
<gene>
    <name evidence="2" type="ORF">TWF481_004755</name>
</gene>
<feature type="compositionally biased region" description="Low complexity" evidence="1">
    <location>
        <begin position="155"/>
        <end position="165"/>
    </location>
</feature>
<feature type="region of interest" description="Disordered" evidence="1">
    <location>
        <begin position="869"/>
        <end position="891"/>
    </location>
</feature>
<sequence length="950" mass="100932">MPRITRSQAAALQNADSREPLEEVTENIKLPEPVRRSTRARSKAGTRKENYSTEERPAPAIDGAEIGSHCAGTSVLNRSVRVTRSQATKAPDVIVLDEIETIEVTTTRRTRSTRRTRQTAIEADIERHPEEVVAVVPPAPMVRGRRAERDSLGAPSKLSPSKIPSPVRPHPSQVSKPDETPSKLASAGLFAKGPSPASVSRSTSRLAKKAVREDPQAGKPAVKPFAAKLAAAEQPEELPLPVAISTPLIDRCAPDMAPGAFGLPTPFDFAALTPKSKLVFTPATTKNKKPVVLGSPFTSSPTRKVVPKVPSLGSFASPTKAQLARKSIAPPKFGPQAGNPGNKSAIVSVSQTRLEKEQPPVSGSVGQDTMKQKAAPSVLLKKLPVIATTKAALLRTQKATGRVAEPTVRVVSQNTDEVKASTSQGPNDAAVPMPTKAVNQKTEPRKPIPPAQNRPGVIAPNKSAPVRSPVKAQDKATIETAAKTAPRPLPRVATISSQPRREDAPNAKPQQPVTPGRSIVEIKSQASSLLKKPSIPALPKVQATILSKKPSVPTLSRVTTTMTTPSKKPSVLELTRPTTTPSKKPSVLELTRPTTTPSKKPSMPTLPRVQAPALSKKPSIPTLPTAATLAKKPSMSTLPKTTTDLSRKPSIPTLSRAATTLSKKPSIPTLTKATVTLSKKPSIPSLPKPAASVPTNAPAPTPAVDNPKAEEAKPKESEPVKAAKFVTPKKPFVPVKSTKPLTVPIPFQYDPGNRTARPSVQPKAPVPQPTAPRTSAAVGIKDRMKKFEAPKPKPVVMKDARTMLREMRKEARLGTLPALTGEVVYAELPKVDDLTVATPAPPQEPEVEAHVPEPFVATVLAVPGGIPLAASPDEEISPKTIPTPKPSTHESVVISGIAPASPEKTVPLEDFQKLKLAKDRAEAYARGTNAVLNWAAQEMVKQNSEAARRR</sequence>
<feature type="compositionally biased region" description="Low complexity" evidence="1">
    <location>
        <begin position="677"/>
        <end position="706"/>
    </location>
</feature>
<feature type="compositionally biased region" description="Basic and acidic residues" evidence="1">
    <location>
        <begin position="780"/>
        <end position="794"/>
    </location>
</feature>
<reference evidence="2 3" key="1">
    <citation type="submission" date="2023-08" db="EMBL/GenBank/DDBJ databases">
        <authorList>
            <person name="Palmer J.M."/>
        </authorList>
    </citation>
    <scope>NUCLEOTIDE SEQUENCE [LARGE SCALE GENOMIC DNA]</scope>
    <source>
        <strain evidence="2 3">TWF481</strain>
    </source>
</reference>
<dbReference type="Proteomes" id="UP001370758">
    <property type="component" value="Unassembled WGS sequence"/>
</dbReference>
<proteinExistence type="predicted"/>
<dbReference type="EMBL" id="JAVHJL010000002">
    <property type="protein sequence ID" value="KAK6510042.1"/>
    <property type="molecule type" value="Genomic_DNA"/>
</dbReference>
<evidence type="ECO:0000256" key="1">
    <source>
        <dbReference type="SAM" id="MobiDB-lite"/>
    </source>
</evidence>
<keyword evidence="3" id="KW-1185">Reference proteome</keyword>
<comment type="caution">
    <text evidence="2">The sequence shown here is derived from an EMBL/GenBank/DDBJ whole genome shotgun (WGS) entry which is preliminary data.</text>
</comment>
<feature type="region of interest" description="Disordered" evidence="1">
    <location>
        <begin position="554"/>
        <end position="794"/>
    </location>
</feature>
<protein>
    <submittedName>
        <fullName evidence="2">Uncharacterized protein</fullName>
    </submittedName>
</protein>
<feature type="compositionally biased region" description="Polar residues" evidence="1">
    <location>
        <begin position="652"/>
        <end position="676"/>
    </location>
</feature>
<evidence type="ECO:0000313" key="2">
    <source>
        <dbReference type="EMBL" id="KAK6510042.1"/>
    </source>
</evidence>
<dbReference type="AlphaFoldDB" id="A0AAV9WKH2"/>
<feature type="region of interest" description="Disordered" evidence="1">
    <location>
        <begin position="1"/>
        <end position="65"/>
    </location>
</feature>
<feature type="compositionally biased region" description="Basic and acidic residues" evidence="1">
    <location>
        <begin position="707"/>
        <end position="721"/>
    </location>
</feature>
<organism evidence="2 3">
    <name type="scientific">Arthrobotrys musiformis</name>
    <dbReference type="NCBI Taxonomy" id="47236"/>
    <lineage>
        <taxon>Eukaryota</taxon>
        <taxon>Fungi</taxon>
        <taxon>Dikarya</taxon>
        <taxon>Ascomycota</taxon>
        <taxon>Pezizomycotina</taxon>
        <taxon>Orbiliomycetes</taxon>
        <taxon>Orbiliales</taxon>
        <taxon>Orbiliaceae</taxon>
        <taxon>Arthrobotrys</taxon>
    </lineage>
</organism>
<feature type="region of interest" description="Disordered" evidence="1">
    <location>
        <begin position="136"/>
        <end position="222"/>
    </location>
</feature>
<feature type="region of interest" description="Disordered" evidence="1">
    <location>
        <begin position="290"/>
        <end position="311"/>
    </location>
</feature>
<feature type="region of interest" description="Disordered" evidence="1">
    <location>
        <begin position="405"/>
        <end position="518"/>
    </location>
</feature>
<feature type="compositionally biased region" description="Polar residues" evidence="1">
    <location>
        <begin position="634"/>
        <end position="644"/>
    </location>
</feature>
<name>A0AAV9WKH2_9PEZI</name>
<feature type="region of interest" description="Disordered" evidence="1">
    <location>
        <begin position="350"/>
        <end position="370"/>
    </location>
</feature>
<evidence type="ECO:0000313" key="3">
    <source>
        <dbReference type="Proteomes" id="UP001370758"/>
    </source>
</evidence>
<dbReference type="PRINTS" id="PR01217">
    <property type="entry name" value="PRICHEXTENSN"/>
</dbReference>
<feature type="compositionally biased region" description="Low complexity" evidence="1">
    <location>
        <begin position="554"/>
        <end position="607"/>
    </location>
</feature>
<accession>A0AAV9WKH2</accession>
<feature type="compositionally biased region" description="Basic residues" evidence="1">
    <location>
        <begin position="36"/>
        <end position="45"/>
    </location>
</feature>
<feature type="compositionally biased region" description="Polar residues" evidence="1">
    <location>
        <begin position="1"/>
        <end position="15"/>
    </location>
</feature>
<feature type="compositionally biased region" description="Basic and acidic residues" evidence="1">
    <location>
        <begin position="46"/>
        <end position="57"/>
    </location>
</feature>